<comment type="similarity">
    <text evidence="1 5">Belongs to the iron/ascorbate-dependent oxidoreductase family.</text>
</comment>
<reference evidence="7 8" key="1">
    <citation type="journal article" date="2019" name="Sci. Rep.">
        <title>A high-quality genome of Eragrostis curvula grass provides insights into Poaceae evolution and supports new strategies to enhance forage quality.</title>
        <authorList>
            <person name="Carballo J."/>
            <person name="Santos B.A.C.M."/>
            <person name="Zappacosta D."/>
            <person name="Garbus I."/>
            <person name="Selva J.P."/>
            <person name="Gallo C.A."/>
            <person name="Diaz A."/>
            <person name="Albertini E."/>
            <person name="Caccamo M."/>
            <person name="Echenique V."/>
        </authorList>
    </citation>
    <scope>NUCLEOTIDE SEQUENCE [LARGE SCALE GENOMIC DNA]</scope>
    <source>
        <strain evidence="8">cv. Victoria</strain>
        <tissue evidence="7">Leaf</tissue>
    </source>
</reference>
<organism evidence="7 8">
    <name type="scientific">Eragrostis curvula</name>
    <name type="common">weeping love grass</name>
    <dbReference type="NCBI Taxonomy" id="38414"/>
    <lineage>
        <taxon>Eukaryota</taxon>
        <taxon>Viridiplantae</taxon>
        <taxon>Streptophyta</taxon>
        <taxon>Embryophyta</taxon>
        <taxon>Tracheophyta</taxon>
        <taxon>Spermatophyta</taxon>
        <taxon>Magnoliopsida</taxon>
        <taxon>Liliopsida</taxon>
        <taxon>Poales</taxon>
        <taxon>Poaceae</taxon>
        <taxon>PACMAD clade</taxon>
        <taxon>Chloridoideae</taxon>
        <taxon>Eragrostideae</taxon>
        <taxon>Eragrostidinae</taxon>
        <taxon>Eragrostis</taxon>
    </lineage>
</organism>
<evidence type="ECO:0000256" key="5">
    <source>
        <dbReference type="RuleBase" id="RU003682"/>
    </source>
</evidence>
<proteinExistence type="inferred from homology"/>
<dbReference type="PANTHER" id="PTHR47991">
    <property type="entry name" value="OXOGLUTARATE/IRON-DEPENDENT DIOXYGENASE"/>
    <property type="match status" value="1"/>
</dbReference>
<protein>
    <recommendedName>
        <fullName evidence="6">Fe2OG dioxygenase domain-containing protein</fullName>
    </recommendedName>
</protein>
<dbReference type="Gramene" id="TVU06045">
    <property type="protein sequence ID" value="TVU06045"/>
    <property type="gene ID" value="EJB05_49236"/>
</dbReference>
<evidence type="ECO:0000313" key="7">
    <source>
        <dbReference type="EMBL" id="TVU06045.1"/>
    </source>
</evidence>
<dbReference type="EMBL" id="RWGY01000051">
    <property type="protein sequence ID" value="TVU06045.1"/>
    <property type="molecule type" value="Genomic_DNA"/>
</dbReference>
<dbReference type="InterPro" id="IPR005123">
    <property type="entry name" value="Oxoglu/Fe-dep_dioxygenase_dom"/>
</dbReference>
<dbReference type="GO" id="GO:0046872">
    <property type="term" value="F:metal ion binding"/>
    <property type="evidence" value="ECO:0007669"/>
    <property type="project" value="UniProtKB-KW"/>
</dbReference>
<evidence type="ECO:0000259" key="6">
    <source>
        <dbReference type="PROSITE" id="PS51471"/>
    </source>
</evidence>
<dbReference type="GO" id="GO:0016491">
    <property type="term" value="F:oxidoreductase activity"/>
    <property type="evidence" value="ECO:0007669"/>
    <property type="project" value="UniProtKB-KW"/>
</dbReference>
<dbReference type="AlphaFoldDB" id="A0A5J9T3V3"/>
<dbReference type="Gene3D" id="2.60.120.330">
    <property type="entry name" value="B-lactam Antibiotic, Isopenicillin N Synthase, Chain"/>
    <property type="match status" value="1"/>
</dbReference>
<dbReference type="OrthoDB" id="736543at2759"/>
<keyword evidence="4 5" id="KW-0408">Iron</keyword>
<comment type="caution">
    <text evidence="7">The sequence shown here is derived from an EMBL/GenBank/DDBJ whole genome shotgun (WGS) entry which is preliminary data.</text>
</comment>
<evidence type="ECO:0000256" key="2">
    <source>
        <dbReference type="ARBA" id="ARBA00022723"/>
    </source>
</evidence>
<evidence type="ECO:0000313" key="8">
    <source>
        <dbReference type="Proteomes" id="UP000324897"/>
    </source>
</evidence>
<evidence type="ECO:0000256" key="1">
    <source>
        <dbReference type="ARBA" id="ARBA00008056"/>
    </source>
</evidence>
<feature type="non-terminal residue" evidence="7">
    <location>
        <position position="1"/>
    </location>
</feature>
<dbReference type="Pfam" id="PF03171">
    <property type="entry name" value="2OG-FeII_Oxy"/>
    <property type="match status" value="1"/>
</dbReference>
<keyword evidence="2 5" id="KW-0479">Metal-binding</keyword>
<feature type="domain" description="Fe2OG dioxygenase" evidence="6">
    <location>
        <begin position="229"/>
        <end position="335"/>
    </location>
</feature>
<evidence type="ECO:0000256" key="4">
    <source>
        <dbReference type="ARBA" id="ARBA00023004"/>
    </source>
</evidence>
<gene>
    <name evidence="7" type="ORF">EJB05_49236</name>
</gene>
<sequence>MAEVHQSVQAMSLAGAILPEFVRSEQEQPGTTNSFCATGTVPEVPPVLDMAQPGCGARMADAATEWGFFQVVNHGVPAATIAELQRVGRTFFALPQEEKERYAATDPTSGRSEGYGVGTKASRNLEEGNKLWADFFYHYVAPAAMVNHHIWPKNPASYRYGHIPNVRNCFHESTCVLSSPAGDMIDSREVTEEYAGNMLQLTREMLEHLSVGLGVEKGALMESLAGSEDELVLLQKINSYPPCPQPDVILGIGPHTDMGTLTVLLPDEVPGLQICKDGRWHDVEYVPEALVVHIGDQIEASSTRIVSNGRYKPGMHRAMVNKEKTRMSWPLFVEPPPELVVGPHPQLLAAADNGLTKYKTKKYKDYQYCKLNKLPQ</sequence>
<dbReference type="InterPro" id="IPR044861">
    <property type="entry name" value="IPNS-like_FE2OG_OXY"/>
</dbReference>
<name>A0A5J9T3V3_9POAL</name>
<dbReference type="Pfam" id="PF14226">
    <property type="entry name" value="DIOX_N"/>
    <property type="match status" value="1"/>
</dbReference>
<accession>A0A5J9T3V3</accession>
<dbReference type="InterPro" id="IPR026992">
    <property type="entry name" value="DIOX_N"/>
</dbReference>
<dbReference type="InterPro" id="IPR050295">
    <property type="entry name" value="Plant_2OG-oxidoreductases"/>
</dbReference>
<dbReference type="Proteomes" id="UP000324897">
    <property type="component" value="Unassembled WGS sequence"/>
</dbReference>
<keyword evidence="3 5" id="KW-0560">Oxidoreductase</keyword>
<dbReference type="PROSITE" id="PS51471">
    <property type="entry name" value="FE2OG_OXY"/>
    <property type="match status" value="1"/>
</dbReference>
<keyword evidence="8" id="KW-1185">Reference proteome</keyword>
<dbReference type="SUPFAM" id="SSF51197">
    <property type="entry name" value="Clavaminate synthase-like"/>
    <property type="match status" value="1"/>
</dbReference>
<dbReference type="InterPro" id="IPR027443">
    <property type="entry name" value="IPNS-like_sf"/>
</dbReference>
<evidence type="ECO:0000256" key="3">
    <source>
        <dbReference type="ARBA" id="ARBA00023002"/>
    </source>
</evidence>